<dbReference type="EMBL" id="SLWR01000012">
    <property type="protein sequence ID" value="TCO43633.1"/>
    <property type="molecule type" value="Genomic_DNA"/>
</dbReference>
<feature type="transmembrane region" description="Helical" evidence="1">
    <location>
        <begin position="12"/>
        <end position="30"/>
    </location>
</feature>
<reference evidence="2 3" key="1">
    <citation type="journal article" date="2015" name="Stand. Genomic Sci.">
        <title>Genomic Encyclopedia of Bacterial and Archaeal Type Strains, Phase III: the genomes of soil and plant-associated and newly described type strains.</title>
        <authorList>
            <person name="Whitman W.B."/>
            <person name="Woyke T."/>
            <person name="Klenk H.P."/>
            <person name="Zhou Y."/>
            <person name="Lilburn T.G."/>
            <person name="Beck B.J."/>
            <person name="De Vos P."/>
            <person name="Vandamme P."/>
            <person name="Eisen J.A."/>
            <person name="Garrity G."/>
            <person name="Hugenholtz P."/>
            <person name="Kyrpides N.C."/>
        </authorList>
    </citation>
    <scope>NUCLEOTIDE SEQUENCE [LARGE SCALE GENOMIC DNA]</scope>
    <source>
        <strain evidence="2 3">VKM Ac-2541</strain>
    </source>
</reference>
<name>A0A4R2IFZ8_9ACTN</name>
<protein>
    <submittedName>
        <fullName evidence="2">Uncharacterized protein</fullName>
    </submittedName>
</protein>
<evidence type="ECO:0000256" key="1">
    <source>
        <dbReference type="SAM" id="Phobius"/>
    </source>
</evidence>
<comment type="caution">
    <text evidence="2">The sequence shown here is derived from an EMBL/GenBank/DDBJ whole genome shotgun (WGS) entry which is preliminary data.</text>
</comment>
<keyword evidence="1" id="KW-0472">Membrane</keyword>
<gene>
    <name evidence="2" type="ORF">EV646_112210</name>
</gene>
<evidence type="ECO:0000313" key="2">
    <source>
        <dbReference type="EMBL" id="TCO43633.1"/>
    </source>
</evidence>
<organism evidence="2 3">
    <name type="scientific">Kribbella antiqua</name>
    <dbReference type="NCBI Taxonomy" id="2512217"/>
    <lineage>
        <taxon>Bacteria</taxon>
        <taxon>Bacillati</taxon>
        <taxon>Actinomycetota</taxon>
        <taxon>Actinomycetes</taxon>
        <taxon>Propionibacteriales</taxon>
        <taxon>Kribbellaceae</taxon>
        <taxon>Kribbella</taxon>
    </lineage>
</organism>
<accession>A0A4R2IFZ8</accession>
<dbReference type="AlphaFoldDB" id="A0A4R2IFZ8"/>
<keyword evidence="1" id="KW-0812">Transmembrane</keyword>
<keyword evidence="3" id="KW-1185">Reference proteome</keyword>
<dbReference type="RefSeq" id="WP_132154979.1">
    <property type="nucleotide sequence ID" value="NZ_SLWR01000012.1"/>
</dbReference>
<proteinExistence type="predicted"/>
<dbReference type="Proteomes" id="UP000295573">
    <property type="component" value="Unassembled WGS sequence"/>
</dbReference>
<evidence type="ECO:0000313" key="3">
    <source>
        <dbReference type="Proteomes" id="UP000295573"/>
    </source>
</evidence>
<sequence>MVEPGGTFNRGIATFVAIVGALSAALTLYIKWDDWFGTKQSCTISGTVTSPFTGQPVPGVDLGWSPYANEPYGSRTPVTFANFTKIAESGSDGKFSGNCKGAQDNAANQSFMLLYTGGFQQGQIPCLRYKLTNLHFRTTGNHNGVNVRYSC</sequence>
<keyword evidence="1" id="KW-1133">Transmembrane helix</keyword>